<accession>A0A382D0K7</accession>
<reference evidence="1" key="1">
    <citation type="submission" date="2018-05" db="EMBL/GenBank/DDBJ databases">
        <authorList>
            <person name="Lanie J.A."/>
            <person name="Ng W.-L."/>
            <person name="Kazmierczak K.M."/>
            <person name="Andrzejewski T.M."/>
            <person name="Davidsen T.M."/>
            <person name="Wayne K.J."/>
            <person name="Tettelin H."/>
            <person name="Glass J.I."/>
            <person name="Rusch D."/>
            <person name="Podicherti R."/>
            <person name="Tsui H.-C.T."/>
            <person name="Winkler M.E."/>
        </authorList>
    </citation>
    <scope>NUCLEOTIDE SEQUENCE</scope>
</reference>
<sequence length="52" mass="6210">VFFGSSKTEEEKRNIKFHNLDMITSVDYYVKSKTATQFCIWVSNTLRDRFVE</sequence>
<organism evidence="1">
    <name type="scientific">marine metagenome</name>
    <dbReference type="NCBI Taxonomy" id="408172"/>
    <lineage>
        <taxon>unclassified sequences</taxon>
        <taxon>metagenomes</taxon>
        <taxon>ecological metagenomes</taxon>
    </lineage>
</organism>
<evidence type="ECO:0000313" key="1">
    <source>
        <dbReference type="EMBL" id="SVB31113.1"/>
    </source>
</evidence>
<dbReference type="Pfam" id="PF13310">
    <property type="entry name" value="Virulence_RhuM"/>
    <property type="match status" value="1"/>
</dbReference>
<dbReference type="InterPro" id="IPR011204">
    <property type="entry name" value="Virulence_RhuM-like"/>
</dbReference>
<proteinExistence type="predicted"/>
<protein>
    <recommendedName>
        <fullName evidence="2">Bro-N domain-containing protein</fullName>
    </recommendedName>
</protein>
<name>A0A382D0K7_9ZZZZ</name>
<feature type="non-terminal residue" evidence="1">
    <location>
        <position position="1"/>
    </location>
</feature>
<gene>
    <name evidence="1" type="ORF">METZ01_LOCUS183967</name>
</gene>
<dbReference type="EMBL" id="UINC01036717">
    <property type="protein sequence ID" value="SVB31113.1"/>
    <property type="molecule type" value="Genomic_DNA"/>
</dbReference>
<evidence type="ECO:0008006" key="2">
    <source>
        <dbReference type="Google" id="ProtNLM"/>
    </source>
</evidence>
<dbReference type="AlphaFoldDB" id="A0A382D0K7"/>